<evidence type="ECO:0000313" key="3">
    <source>
        <dbReference type="Proteomes" id="UP001162780"/>
    </source>
</evidence>
<gene>
    <name evidence="2" type="ORF">NM686_009540</name>
</gene>
<dbReference type="EMBL" id="CP113517">
    <property type="protein sequence ID" value="WAR46735.1"/>
    <property type="molecule type" value="Genomic_DNA"/>
</dbReference>
<feature type="region of interest" description="Disordered" evidence="1">
    <location>
        <begin position="1"/>
        <end position="88"/>
    </location>
</feature>
<dbReference type="Pfam" id="PF10771">
    <property type="entry name" value="DUF2582"/>
    <property type="match status" value="1"/>
</dbReference>
<evidence type="ECO:0000313" key="2">
    <source>
        <dbReference type="EMBL" id="WAR46735.1"/>
    </source>
</evidence>
<keyword evidence="3" id="KW-1185">Reference proteome</keyword>
<feature type="compositionally biased region" description="Polar residues" evidence="1">
    <location>
        <begin position="60"/>
        <end position="84"/>
    </location>
</feature>
<dbReference type="Proteomes" id="UP001162780">
    <property type="component" value="Chromosome"/>
</dbReference>
<sequence length="152" mass="16133">MKKPQVTTEKTTSATKTEQPAAPKATKTTPKKTATAQPAEKKAKTVAPQAQQEPVKASAVTETAPQKTASKSTPAKKNAASTPELTMAERVGLTAGSIWHYLSEHGETPVSKLVAALTEEEKIVQRSIGWLAQEDKITIASSDRVETVALKA</sequence>
<organism evidence="2 3">
    <name type="scientific">Methylomonas rapida</name>
    <dbReference type="NCBI Taxonomy" id="2963939"/>
    <lineage>
        <taxon>Bacteria</taxon>
        <taxon>Pseudomonadati</taxon>
        <taxon>Pseudomonadota</taxon>
        <taxon>Gammaproteobacteria</taxon>
        <taxon>Methylococcales</taxon>
        <taxon>Methylococcaceae</taxon>
        <taxon>Methylomonas</taxon>
    </lineage>
</organism>
<dbReference type="InterPro" id="IPR036388">
    <property type="entry name" value="WH-like_DNA-bd_sf"/>
</dbReference>
<feature type="compositionally biased region" description="Low complexity" evidence="1">
    <location>
        <begin position="7"/>
        <end position="38"/>
    </location>
</feature>
<proteinExistence type="predicted"/>
<accession>A0ABY7GQE7</accession>
<reference evidence="2" key="1">
    <citation type="submission" date="2022-11" db="EMBL/GenBank/DDBJ databases">
        <title>Methylomonas rapida sp. nov., Carotenoid-Producing Obligate Methanotrophs with High Growth Characteristics and Biotechnological Potential.</title>
        <authorList>
            <person name="Tikhonova E.N."/>
            <person name="Suleimanov R.Z."/>
            <person name="Miroshnikov K."/>
            <person name="Oshkin I.Y."/>
            <person name="Belova S.E."/>
            <person name="Danilova O.V."/>
            <person name="Ashikhmin A."/>
            <person name="Konopkin A."/>
            <person name="But S.Y."/>
            <person name="Khmelenina V.N."/>
            <person name="Kuznetsov N."/>
            <person name="Pimenov N.V."/>
            <person name="Dedysh S.N."/>
        </authorList>
    </citation>
    <scope>NUCLEOTIDE SEQUENCE</scope>
    <source>
        <strain evidence="2">MP1</strain>
    </source>
</reference>
<protein>
    <submittedName>
        <fullName evidence="2">Winged helix-turn-helix domain-containing protein</fullName>
    </submittedName>
</protein>
<dbReference type="RefSeq" id="WP_255187648.1">
    <property type="nucleotide sequence ID" value="NZ_CP113517.1"/>
</dbReference>
<name>A0ABY7GQE7_9GAMM</name>
<dbReference type="Gene3D" id="1.10.10.10">
    <property type="entry name" value="Winged helix-like DNA-binding domain superfamily/Winged helix DNA-binding domain"/>
    <property type="match status" value="1"/>
</dbReference>
<dbReference type="InterPro" id="IPR019707">
    <property type="entry name" value="DUF2582"/>
</dbReference>
<evidence type="ECO:0000256" key="1">
    <source>
        <dbReference type="SAM" id="MobiDB-lite"/>
    </source>
</evidence>